<sequence>MIVGSDWTLTDRDLVIQIVTRLVRSLMRFSIRQMDLRIIIAKSMQFLSLSLYFVMMIVRQSLNLMLRSGE</sequence>
<comment type="caution">
    <text evidence="2">The sequence shown here is derived from an EMBL/GenBank/DDBJ whole genome shotgun (WGS) entry which is preliminary data.</text>
</comment>
<keyword evidence="1" id="KW-0472">Membrane</keyword>
<protein>
    <submittedName>
        <fullName evidence="2">Uncharacterized protein</fullName>
    </submittedName>
</protein>
<reference evidence="2 3" key="1">
    <citation type="journal article" date="2014" name="Antonie Van Leeuwenhoek">
        <title>Hyphomonas beringensis sp. nov. and Hyphomonas chukchiensis sp. nov., isolated from surface seawater of the Bering Sea and Chukchi Sea.</title>
        <authorList>
            <person name="Li C."/>
            <person name="Lai Q."/>
            <person name="Li G."/>
            <person name="Dong C."/>
            <person name="Wang J."/>
            <person name="Liao Y."/>
            <person name="Shao Z."/>
        </authorList>
    </citation>
    <scope>NUCLEOTIDE SEQUENCE [LARGE SCALE GENOMIC DNA]</scope>
    <source>
        <strain evidence="2 3">25B14_1</strain>
    </source>
</reference>
<gene>
    <name evidence="2" type="ORF">HY29_18325</name>
</gene>
<keyword evidence="1" id="KW-0812">Transmembrane</keyword>
<evidence type="ECO:0000313" key="3">
    <source>
        <dbReference type="Proteomes" id="UP000027037"/>
    </source>
</evidence>
<keyword evidence="1" id="KW-1133">Transmembrane helix</keyword>
<organism evidence="2 3">
    <name type="scientific">Hyphomonas beringensis</name>
    <dbReference type="NCBI Taxonomy" id="1280946"/>
    <lineage>
        <taxon>Bacteria</taxon>
        <taxon>Pseudomonadati</taxon>
        <taxon>Pseudomonadota</taxon>
        <taxon>Alphaproteobacteria</taxon>
        <taxon>Hyphomonadales</taxon>
        <taxon>Hyphomonadaceae</taxon>
        <taxon>Hyphomonas</taxon>
    </lineage>
</organism>
<dbReference type="AlphaFoldDB" id="A0A062U5B6"/>
<name>A0A062U5B6_9PROT</name>
<feature type="transmembrane region" description="Helical" evidence="1">
    <location>
        <begin position="36"/>
        <end position="58"/>
    </location>
</feature>
<proteinExistence type="predicted"/>
<evidence type="ECO:0000313" key="2">
    <source>
        <dbReference type="EMBL" id="KCZ51794.1"/>
    </source>
</evidence>
<dbReference type="EMBL" id="AWFF01000077">
    <property type="protein sequence ID" value="KCZ51794.1"/>
    <property type="molecule type" value="Genomic_DNA"/>
</dbReference>
<evidence type="ECO:0000256" key="1">
    <source>
        <dbReference type="SAM" id="Phobius"/>
    </source>
</evidence>
<dbReference type="Proteomes" id="UP000027037">
    <property type="component" value="Unassembled WGS sequence"/>
</dbReference>
<dbReference type="STRING" id="1280946.HY29_18325"/>
<keyword evidence="3" id="KW-1185">Reference proteome</keyword>
<accession>A0A062U5B6</accession>